<dbReference type="eggNOG" id="ENOG5033KJB">
    <property type="taxonomic scope" value="Bacteria"/>
</dbReference>
<comment type="caution">
    <text evidence="1">The sequence shown here is derived from an EMBL/GenBank/DDBJ whole genome shotgun (WGS) entry which is preliminary data.</text>
</comment>
<dbReference type="EMBL" id="JPMD01000002">
    <property type="protein sequence ID" value="KEZ88441.1"/>
    <property type="molecule type" value="Genomic_DNA"/>
</dbReference>
<dbReference type="PROSITE" id="PS51257">
    <property type="entry name" value="PROKAR_LIPOPROTEIN"/>
    <property type="match status" value="1"/>
</dbReference>
<protein>
    <recommendedName>
        <fullName evidence="3">DUF5105 domain-containing protein</fullName>
    </recommendedName>
</protein>
<organism evidence="1 2">
    <name type="scientific">Clostridium sulfidigenes</name>
    <dbReference type="NCBI Taxonomy" id="318464"/>
    <lineage>
        <taxon>Bacteria</taxon>
        <taxon>Bacillati</taxon>
        <taxon>Bacillota</taxon>
        <taxon>Clostridia</taxon>
        <taxon>Eubacteriales</taxon>
        <taxon>Clostridiaceae</taxon>
        <taxon>Clostridium</taxon>
    </lineage>
</organism>
<gene>
    <name evidence="1" type="ORF">IO99_02000</name>
</gene>
<evidence type="ECO:0000313" key="1">
    <source>
        <dbReference type="EMBL" id="KEZ88441.1"/>
    </source>
</evidence>
<dbReference type="Proteomes" id="UP000028542">
    <property type="component" value="Unassembled WGS sequence"/>
</dbReference>
<name>A0A084JHK7_9CLOT</name>
<dbReference type="AlphaFoldDB" id="A0A084JHK7"/>
<proteinExistence type="predicted"/>
<sequence length="220" mass="24479">MKKFIKPSILCIVMLLSLSSIFLGCSKKTIPIEQTAKAFYDLVILQDSAEFEKLGVTNDEIKSMAEIQKKSMNEATKAGFVQAGLPITDEQLDQIYNVQIEALRKLKPTIEVVSSDKEISQVKISTTYVNMVEASTKAGDDTISEVQSKQISDMTKVSEIFIKKIIENINALTPSTDVKSTTFEFEKVKMNFGKKTEEVWVPKDSISFGNDLANMCIGNN</sequence>
<evidence type="ECO:0000313" key="2">
    <source>
        <dbReference type="Proteomes" id="UP000028542"/>
    </source>
</evidence>
<evidence type="ECO:0008006" key="3">
    <source>
        <dbReference type="Google" id="ProtNLM"/>
    </source>
</evidence>
<keyword evidence="2" id="KW-1185">Reference proteome</keyword>
<dbReference type="RefSeq" id="WP_035129572.1">
    <property type="nucleotide sequence ID" value="NZ_JPMD01000002.1"/>
</dbReference>
<reference evidence="1 2" key="1">
    <citation type="submission" date="2014-07" db="EMBL/GenBank/DDBJ databases">
        <title>Draft genome of Clostridium sulfidigenes 113A isolated from sediments associated with methane hydrate from Krishna Godavari basin.</title>
        <authorList>
            <person name="Honkalas V.S."/>
            <person name="Dabir A.P."/>
            <person name="Arora P."/>
            <person name="Dhakephalkar P.K."/>
        </authorList>
    </citation>
    <scope>NUCLEOTIDE SEQUENCE [LARGE SCALE GENOMIC DNA]</scope>
    <source>
        <strain evidence="1 2">113A</strain>
    </source>
</reference>
<accession>A0A084JHK7</accession>